<dbReference type="Proteomes" id="UP001054837">
    <property type="component" value="Unassembled WGS sequence"/>
</dbReference>
<evidence type="ECO:0000313" key="1">
    <source>
        <dbReference type="EMBL" id="GIY22204.1"/>
    </source>
</evidence>
<accession>A0AAV4RJZ1</accession>
<proteinExistence type="predicted"/>
<reference evidence="1 2" key="1">
    <citation type="submission" date="2021-06" db="EMBL/GenBank/DDBJ databases">
        <title>Caerostris darwini draft genome.</title>
        <authorList>
            <person name="Kono N."/>
            <person name="Arakawa K."/>
        </authorList>
    </citation>
    <scope>NUCLEOTIDE SEQUENCE [LARGE SCALE GENOMIC DNA]</scope>
</reference>
<evidence type="ECO:0000313" key="2">
    <source>
        <dbReference type="Proteomes" id="UP001054837"/>
    </source>
</evidence>
<comment type="caution">
    <text evidence="1">The sequence shown here is derived from an EMBL/GenBank/DDBJ whole genome shotgun (WGS) entry which is preliminary data.</text>
</comment>
<keyword evidence="2" id="KW-1185">Reference proteome</keyword>
<name>A0AAV4RJZ1_9ARAC</name>
<organism evidence="1 2">
    <name type="scientific">Caerostris darwini</name>
    <dbReference type="NCBI Taxonomy" id="1538125"/>
    <lineage>
        <taxon>Eukaryota</taxon>
        <taxon>Metazoa</taxon>
        <taxon>Ecdysozoa</taxon>
        <taxon>Arthropoda</taxon>
        <taxon>Chelicerata</taxon>
        <taxon>Arachnida</taxon>
        <taxon>Araneae</taxon>
        <taxon>Araneomorphae</taxon>
        <taxon>Entelegynae</taxon>
        <taxon>Araneoidea</taxon>
        <taxon>Araneidae</taxon>
        <taxon>Caerostris</taxon>
    </lineage>
</organism>
<dbReference type="AlphaFoldDB" id="A0AAV4RJZ1"/>
<gene>
    <name evidence="1" type="ORF">CDAR_102261</name>
</gene>
<dbReference type="EMBL" id="BPLQ01006411">
    <property type="protein sequence ID" value="GIY22204.1"/>
    <property type="molecule type" value="Genomic_DNA"/>
</dbReference>
<protein>
    <submittedName>
        <fullName evidence="1">Uncharacterized protein</fullName>
    </submittedName>
</protein>
<sequence length="98" mass="11300">MEGQEDNLSDGPALQSLVIKWKTFHYDWPAGYMLRAIVFKFFSQLQLVALQERDVFIKLTLTVKIRTHYTHVVTGGKCEQIRSPDSSRACPNNLMEKI</sequence>